<keyword evidence="5" id="KW-0285">Flavoprotein</keyword>
<proteinExistence type="inferred from homology"/>
<dbReference type="GO" id="GO:0016740">
    <property type="term" value="F:transferase activity"/>
    <property type="evidence" value="ECO:0007669"/>
    <property type="project" value="UniProtKB-KW"/>
</dbReference>
<reference evidence="13 14" key="1">
    <citation type="submission" date="2017-06" db="EMBL/GenBank/DDBJ databases">
        <title>Whole Genome Sequences of Colwellia marinimaniae MTCD1.</title>
        <authorList>
            <person name="Kusumoto H."/>
            <person name="Inoue M."/>
            <person name="Tanikawa K."/>
            <person name="Maeji H."/>
            <person name="Cameron J.H."/>
            <person name="Bartlett D.H."/>
        </authorList>
    </citation>
    <scope>NUCLEOTIDE SEQUENCE [LARGE SCALE GENOMIC DNA]</scope>
    <source>
        <strain evidence="13 14">MTCD1</strain>
    </source>
</reference>
<dbReference type="RefSeq" id="WP_057181441.1">
    <property type="nucleotide sequence ID" value="NZ_BDQM01000025.1"/>
</dbReference>
<dbReference type="PANTHER" id="PTHR30040">
    <property type="entry name" value="THIAMINE BIOSYNTHESIS LIPOPROTEIN APBE"/>
    <property type="match status" value="1"/>
</dbReference>
<keyword evidence="14" id="KW-1185">Reference proteome</keyword>
<evidence type="ECO:0000256" key="7">
    <source>
        <dbReference type="ARBA" id="ARBA00022723"/>
    </source>
</evidence>
<dbReference type="EMBL" id="BDQM01000025">
    <property type="protein sequence ID" value="GAW97100.1"/>
    <property type="molecule type" value="Genomic_DNA"/>
</dbReference>
<evidence type="ECO:0000256" key="6">
    <source>
        <dbReference type="ARBA" id="ARBA00022679"/>
    </source>
</evidence>
<dbReference type="InterPro" id="IPR024932">
    <property type="entry name" value="ApbE"/>
</dbReference>
<evidence type="ECO:0000256" key="8">
    <source>
        <dbReference type="ARBA" id="ARBA00022827"/>
    </source>
</evidence>
<dbReference type="Pfam" id="PF02424">
    <property type="entry name" value="ApbE"/>
    <property type="match status" value="1"/>
</dbReference>
<evidence type="ECO:0000256" key="12">
    <source>
        <dbReference type="SAM" id="MobiDB-lite"/>
    </source>
</evidence>
<dbReference type="PANTHER" id="PTHR30040:SF2">
    <property type="entry name" value="FAD:PROTEIN FMN TRANSFERASE"/>
    <property type="match status" value="1"/>
</dbReference>
<evidence type="ECO:0000256" key="4">
    <source>
        <dbReference type="ARBA" id="ARBA00016337"/>
    </source>
</evidence>
<evidence type="ECO:0000256" key="2">
    <source>
        <dbReference type="ARBA" id="ARBA00008282"/>
    </source>
</evidence>
<gene>
    <name evidence="13" type="ORF">MTCD1_02726</name>
</gene>
<evidence type="ECO:0000256" key="9">
    <source>
        <dbReference type="ARBA" id="ARBA00022842"/>
    </source>
</evidence>
<evidence type="ECO:0000256" key="1">
    <source>
        <dbReference type="ARBA" id="ARBA00001946"/>
    </source>
</evidence>
<protein>
    <recommendedName>
        <fullName evidence="4">FAD:protein FMN transferase</fullName>
        <ecNumber evidence="3">2.7.1.180</ecNumber>
    </recommendedName>
    <alternativeName>
        <fullName evidence="10">Flavin transferase</fullName>
    </alternativeName>
</protein>
<dbReference type="Proteomes" id="UP000197068">
    <property type="component" value="Unassembled WGS sequence"/>
</dbReference>
<name>A0ABQ0MXL5_9GAMM</name>
<dbReference type="InterPro" id="IPR003374">
    <property type="entry name" value="ApbE-like_sf"/>
</dbReference>
<evidence type="ECO:0000256" key="10">
    <source>
        <dbReference type="ARBA" id="ARBA00031306"/>
    </source>
</evidence>
<dbReference type="EC" id="2.7.1.180" evidence="3"/>
<keyword evidence="8" id="KW-0274">FAD</keyword>
<evidence type="ECO:0000313" key="13">
    <source>
        <dbReference type="EMBL" id="GAW97100.1"/>
    </source>
</evidence>
<evidence type="ECO:0000313" key="14">
    <source>
        <dbReference type="Proteomes" id="UP000197068"/>
    </source>
</evidence>
<dbReference type="Gene3D" id="3.10.520.10">
    <property type="entry name" value="ApbE-like domains"/>
    <property type="match status" value="1"/>
</dbReference>
<feature type="compositionally biased region" description="Low complexity" evidence="12">
    <location>
        <begin position="249"/>
        <end position="258"/>
    </location>
</feature>
<sequence length="314" mass="34775">MLTTDKQPKKHCHQFTCMTTPCEIILYAKRGKDAKKVAYLIEKNTRRLEQKYNFFSEDSFISTINNRSVAVVKIDAETHQVLTLVKALSANTNNIFDITTGTLKQCAKLASIDEIEHCRKRLIPYIGADKWWLTPGEIHFDNRYVKIDLGGVIKEYAVDQAGAIAKKAGLSALINFGGDIYVNGKKPDNTAFTVAIKNPKNPQQNIAMLTLTDQGLTTSAHYERSRVVEGKSYSHIISNESNKKDSDNSSEASSTASNADNNAKMLSATVISSSVLTSGIYSTALMLNANLAIDPEIQVVLIDEQLRLHQNIFN</sequence>
<evidence type="ECO:0000256" key="3">
    <source>
        <dbReference type="ARBA" id="ARBA00011955"/>
    </source>
</evidence>
<comment type="catalytic activity">
    <reaction evidence="11">
        <text>L-threonyl-[protein] + FAD = FMN-L-threonyl-[protein] + AMP + H(+)</text>
        <dbReference type="Rhea" id="RHEA:36847"/>
        <dbReference type="Rhea" id="RHEA-COMP:11060"/>
        <dbReference type="Rhea" id="RHEA-COMP:11061"/>
        <dbReference type="ChEBI" id="CHEBI:15378"/>
        <dbReference type="ChEBI" id="CHEBI:30013"/>
        <dbReference type="ChEBI" id="CHEBI:57692"/>
        <dbReference type="ChEBI" id="CHEBI:74257"/>
        <dbReference type="ChEBI" id="CHEBI:456215"/>
        <dbReference type="EC" id="2.7.1.180"/>
    </reaction>
</comment>
<comment type="similarity">
    <text evidence="2">Belongs to the ApbE family.</text>
</comment>
<dbReference type="SUPFAM" id="SSF143631">
    <property type="entry name" value="ApbE-like"/>
    <property type="match status" value="1"/>
</dbReference>
<keyword evidence="7" id="KW-0479">Metal-binding</keyword>
<organism evidence="13 14">
    <name type="scientific">Colwellia marinimaniae</name>
    <dbReference type="NCBI Taxonomy" id="1513592"/>
    <lineage>
        <taxon>Bacteria</taxon>
        <taxon>Pseudomonadati</taxon>
        <taxon>Pseudomonadota</taxon>
        <taxon>Gammaproteobacteria</taxon>
        <taxon>Alteromonadales</taxon>
        <taxon>Colwelliaceae</taxon>
        <taxon>Colwellia</taxon>
    </lineage>
</organism>
<keyword evidence="6 13" id="KW-0808">Transferase</keyword>
<comment type="cofactor">
    <cofactor evidence="1">
        <name>Mg(2+)</name>
        <dbReference type="ChEBI" id="CHEBI:18420"/>
    </cofactor>
</comment>
<comment type="caution">
    <text evidence="13">The sequence shown here is derived from an EMBL/GenBank/DDBJ whole genome shotgun (WGS) entry which is preliminary data.</text>
</comment>
<accession>A0ABQ0MXL5</accession>
<evidence type="ECO:0000256" key="5">
    <source>
        <dbReference type="ARBA" id="ARBA00022630"/>
    </source>
</evidence>
<keyword evidence="9" id="KW-0460">Magnesium</keyword>
<evidence type="ECO:0000256" key="11">
    <source>
        <dbReference type="ARBA" id="ARBA00048540"/>
    </source>
</evidence>
<feature type="region of interest" description="Disordered" evidence="12">
    <location>
        <begin position="238"/>
        <end position="258"/>
    </location>
</feature>